<dbReference type="SUPFAM" id="SSF46689">
    <property type="entry name" value="Homeodomain-like"/>
    <property type="match status" value="1"/>
</dbReference>
<comment type="caution">
    <text evidence="4">The sequence shown here is derived from an EMBL/GenBank/DDBJ whole genome shotgun (WGS) entry which is preliminary data.</text>
</comment>
<sequence length="183" mass="21338">MPKVIENLQEKIFDAAIKLFGEKGYENVDMKAIAKESNIAVGTLYNYYSNKRGLYIKVLESSWEGTFNKLQKIVISDLSDREKINKIVEYLYYDIKDRKGLGNYFITGDFLPKEKAEINTDKIVQNILIFLKENNTMLKNREKEELEKLIYMILCTIVLLVNKYGDKDKENLNALKKLLDSFV</sequence>
<feature type="DNA-binding region" description="H-T-H motif" evidence="2">
    <location>
        <begin position="29"/>
        <end position="48"/>
    </location>
</feature>
<dbReference type="PANTHER" id="PTHR43479:SF11">
    <property type="entry name" value="ACREF_ENVCD OPERON REPRESSOR-RELATED"/>
    <property type="match status" value="1"/>
</dbReference>
<dbReference type="InterPro" id="IPR009057">
    <property type="entry name" value="Homeodomain-like_sf"/>
</dbReference>
<gene>
    <name evidence="4" type="ORF">K4H94_00805</name>
</gene>
<dbReference type="RefSeq" id="WP_021875771.1">
    <property type="nucleotide sequence ID" value="NZ_CP018624.1"/>
</dbReference>
<accession>A0ABD4REC6</accession>
<dbReference type="Proteomes" id="UP000775179">
    <property type="component" value="Unassembled WGS sequence"/>
</dbReference>
<dbReference type="GeneID" id="66301783"/>
<dbReference type="EMBL" id="JAIFTX010000002">
    <property type="protein sequence ID" value="MBX7289590.1"/>
    <property type="molecule type" value="Genomic_DNA"/>
</dbReference>
<dbReference type="PANTHER" id="PTHR43479">
    <property type="entry name" value="ACREF/ENVCD OPERON REPRESSOR-RELATED"/>
    <property type="match status" value="1"/>
</dbReference>
<dbReference type="InterPro" id="IPR001647">
    <property type="entry name" value="HTH_TetR"/>
</dbReference>
<evidence type="ECO:0000313" key="4">
    <source>
        <dbReference type="EMBL" id="MBX7289590.1"/>
    </source>
</evidence>
<feature type="domain" description="HTH tetR-type" evidence="3">
    <location>
        <begin position="6"/>
        <end position="66"/>
    </location>
</feature>
<evidence type="ECO:0000256" key="1">
    <source>
        <dbReference type="ARBA" id="ARBA00023125"/>
    </source>
</evidence>
<organism evidence="4 5">
    <name type="scientific">Clostridium chauvoei</name>
    <dbReference type="NCBI Taxonomy" id="46867"/>
    <lineage>
        <taxon>Bacteria</taxon>
        <taxon>Bacillati</taxon>
        <taxon>Bacillota</taxon>
        <taxon>Clostridia</taxon>
        <taxon>Eubacteriales</taxon>
        <taxon>Clostridiaceae</taxon>
        <taxon>Clostridium</taxon>
    </lineage>
</organism>
<reference evidence="4 5" key="1">
    <citation type="submission" date="2021-08" db="EMBL/GenBank/DDBJ databases">
        <title>Genome sequence analysis of Clostridium chauvoei strains of European origin and evaluation of typing options for outbreak investigations.</title>
        <authorList>
            <person name="Abdel-Glil M."/>
            <person name="Thomas P."/>
            <person name="Seyboldt C."/>
        </authorList>
    </citation>
    <scope>NUCLEOTIDE SEQUENCE [LARGE SCALE GENOMIC DNA]</scope>
    <source>
        <strain evidence="4 5">S0260-09</strain>
    </source>
</reference>
<dbReference type="PROSITE" id="PS50977">
    <property type="entry name" value="HTH_TETR_2"/>
    <property type="match status" value="1"/>
</dbReference>
<dbReference type="Gene3D" id="1.10.357.10">
    <property type="entry name" value="Tetracycline Repressor, domain 2"/>
    <property type="match status" value="1"/>
</dbReference>
<proteinExistence type="predicted"/>
<evidence type="ECO:0000313" key="5">
    <source>
        <dbReference type="Proteomes" id="UP000775179"/>
    </source>
</evidence>
<dbReference type="GO" id="GO:0003677">
    <property type="term" value="F:DNA binding"/>
    <property type="evidence" value="ECO:0007669"/>
    <property type="project" value="UniProtKB-UniRule"/>
</dbReference>
<dbReference type="AlphaFoldDB" id="A0ABD4REC6"/>
<name>A0ABD4REC6_9CLOT</name>
<dbReference type="KEGG" id="cchv:BTM20_07870"/>
<dbReference type="Pfam" id="PF00440">
    <property type="entry name" value="TetR_N"/>
    <property type="match status" value="1"/>
</dbReference>
<keyword evidence="1 2" id="KW-0238">DNA-binding</keyword>
<evidence type="ECO:0000259" key="3">
    <source>
        <dbReference type="PROSITE" id="PS50977"/>
    </source>
</evidence>
<dbReference type="PRINTS" id="PR00455">
    <property type="entry name" value="HTHTETR"/>
</dbReference>
<protein>
    <submittedName>
        <fullName evidence="4">TetR/AcrR family transcriptional regulator</fullName>
    </submittedName>
</protein>
<dbReference type="InterPro" id="IPR050624">
    <property type="entry name" value="HTH-type_Tx_Regulator"/>
</dbReference>
<evidence type="ECO:0000256" key="2">
    <source>
        <dbReference type="PROSITE-ProRule" id="PRU00335"/>
    </source>
</evidence>